<dbReference type="InterPro" id="IPR001270">
    <property type="entry name" value="ClpA/B"/>
</dbReference>
<dbReference type="AlphaFoldDB" id="A0A3M8DA97"/>
<dbReference type="Pfam" id="PF10431">
    <property type="entry name" value="ClpB_D2-small"/>
    <property type="match status" value="1"/>
</dbReference>
<dbReference type="Pfam" id="PF07724">
    <property type="entry name" value="AAA_2"/>
    <property type="match status" value="1"/>
</dbReference>
<feature type="domain" description="AAA+ ATPase" evidence="4">
    <location>
        <begin position="82"/>
        <end position="229"/>
    </location>
</feature>
<dbReference type="SUPFAM" id="SSF52540">
    <property type="entry name" value="P-loop containing nucleoside triphosphate hydrolases"/>
    <property type="match status" value="1"/>
</dbReference>
<reference evidence="6 7" key="1">
    <citation type="submission" date="2018-10" db="EMBL/GenBank/DDBJ databases">
        <title>Phylogenomics of Brevibacillus.</title>
        <authorList>
            <person name="Dunlap C."/>
        </authorList>
    </citation>
    <scope>NUCLEOTIDE SEQUENCE [LARGE SCALE GENOMIC DNA]</scope>
    <source>
        <strain evidence="6 7">JCM 15716</strain>
    </source>
</reference>
<sequence>MPFINDKLEYLTKKQEEQLAERAVARELEGQQKSAIKTRFRFEVPDVLARMRSRIIGQEHALAAIENMLKVVKTDISDPEKPLYVGLLLGPTGVGKTETVRVLAEAIHGKRNSFCRVDMNTLSLDHYAAALTGAPPGYVGSKEGATVLDKELIEGTFSKPGLILFDEIEKASDQVFQTLLNIFDNGLLRSTTGQDTINFRNTIILMTSNLGAREMDQFTNSRVAFLLKTIGFYVNPSNWGKQGTQILDGLIKKKLEQTFKPEFINRIDERITFKWLERNRMEEIVETFAGQLGQRLQRHGCSLQLERSAVDFLIENGFDKRYGARAIRRAMKQHIELPVAELLLASQVDMKNVVLLARKGTDGSRINITAERAEGLENGKLAMTGEP</sequence>
<dbReference type="GO" id="GO:0034605">
    <property type="term" value="P:cellular response to heat"/>
    <property type="evidence" value="ECO:0007669"/>
    <property type="project" value="TreeGrafter"/>
</dbReference>
<dbReference type="GO" id="GO:0016887">
    <property type="term" value="F:ATP hydrolysis activity"/>
    <property type="evidence" value="ECO:0007669"/>
    <property type="project" value="InterPro"/>
</dbReference>
<accession>A0A3M8DA97</accession>
<evidence type="ECO:0000256" key="3">
    <source>
        <dbReference type="ARBA" id="ARBA00023186"/>
    </source>
</evidence>
<evidence type="ECO:0000259" key="5">
    <source>
        <dbReference type="SMART" id="SM01086"/>
    </source>
</evidence>
<dbReference type="GO" id="GO:0008233">
    <property type="term" value="F:peptidase activity"/>
    <property type="evidence" value="ECO:0007669"/>
    <property type="project" value="UniProtKB-KW"/>
</dbReference>
<dbReference type="InterPro" id="IPR050130">
    <property type="entry name" value="ClpA_ClpB"/>
</dbReference>
<organism evidence="6 7">
    <name type="scientific">Brevibacillus fluminis</name>
    <dbReference type="NCBI Taxonomy" id="511487"/>
    <lineage>
        <taxon>Bacteria</taxon>
        <taxon>Bacillati</taxon>
        <taxon>Bacillota</taxon>
        <taxon>Bacilli</taxon>
        <taxon>Bacillales</taxon>
        <taxon>Paenibacillaceae</taxon>
        <taxon>Brevibacillus</taxon>
    </lineage>
</organism>
<name>A0A3M8DA97_9BACL</name>
<dbReference type="PANTHER" id="PTHR11638">
    <property type="entry name" value="ATP-DEPENDENT CLP PROTEASE"/>
    <property type="match status" value="1"/>
</dbReference>
<keyword evidence="1" id="KW-0547">Nucleotide-binding</keyword>
<evidence type="ECO:0000256" key="2">
    <source>
        <dbReference type="ARBA" id="ARBA00022840"/>
    </source>
</evidence>
<dbReference type="RefSeq" id="WP_122919792.1">
    <property type="nucleotide sequence ID" value="NZ_RHHQ01000017.1"/>
</dbReference>
<dbReference type="InterPro" id="IPR027417">
    <property type="entry name" value="P-loop_NTPase"/>
</dbReference>
<dbReference type="OrthoDB" id="9803641at2"/>
<feature type="domain" description="Clp ATPase C-terminal" evidence="5">
    <location>
        <begin position="276"/>
        <end position="366"/>
    </location>
</feature>
<proteinExistence type="predicted"/>
<dbReference type="PANTHER" id="PTHR11638:SF18">
    <property type="entry name" value="HEAT SHOCK PROTEIN 104"/>
    <property type="match status" value="1"/>
</dbReference>
<protein>
    <submittedName>
        <fullName evidence="6">ATP-dependent Clp protease ATP-binding subunit</fullName>
    </submittedName>
</protein>
<dbReference type="SMART" id="SM01086">
    <property type="entry name" value="ClpB_D2-small"/>
    <property type="match status" value="1"/>
</dbReference>
<keyword evidence="6" id="KW-0645">Protease</keyword>
<evidence type="ECO:0000313" key="6">
    <source>
        <dbReference type="EMBL" id="RNB84509.1"/>
    </source>
</evidence>
<keyword evidence="7" id="KW-1185">Reference proteome</keyword>
<keyword evidence="2 6" id="KW-0067">ATP-binding</keyword>
<dbReference type="EMBL" id="RHHQ01000017">
    <property type="protein sequence ID" value="RNB84509.1"/>
    <property type="molecule type" value="Genomic_DNA"/>
</dbReference>
<dbReference type="GO" id="GO:0005737">
    <property type="term" value="C:cytoplasm"/>
    <property type="evidence" value="ECO:0007669"/>
    <property type="project" value="TreeGrafter"/>
</dbReference>
<dbReference type="InterPro" id="IPR003959">
    <property type="entry name" value="ATPase_AAA_core"/>
</dbReference>
<dbReference type="InterPro" id="IPR019489">
    <property type="entry name" value="Clp_ATPase_C"/>
</dbReference>
<evidence type="ECO:0000313" key="7">
    <source>
        <dbReference type="Proteomes" id="UP000271031"/>
    </source>
</evidence>
<dbReference type="GO" id="GO:0005524">
    <property type="term" value="F:ATP binding"/>
    <property type="evidence" value="ECO:0007669"/>
    <property type="project" value="UniProtKB-KW"/>
</dbReference>
<dbReference type="Gene3D" id="1.10.8.60">
    <property type="match status" value="1"/>
</dbReference>
<dbReference type="CDD" id="cd19499">
    <property type="entry name" value="RecA-like_ClpB_Hsp104-like"/>
    <property type="match status" value="1"/>
</dbReference>
<keyword evidence="6" id="KW-0378">Hydrolase</keyword>
<evidence type="ECO:0000256" key="1">
    <source>
        <dbReference type="ARBA" id="ARBA00022741"/>
    </source>
</evidence>
<dbReference type="GO" id="GO:0006508">
    <property type="term" value="P:proteolysis"/>
    <property type="evidence" value="ECO:0007669"/>
    <property type="project" value="UniProtKB-KW"/>
</dbReference>
<dbReference type="Gene3D" id="3.40.50.300">
    <property type="entry name" value="P-loop containing nucleotide triphosphate hydrolases"/>
    <property type="match status" value="1"/>
</dbReference>
<dbReference type="PRINTS" id="PR00300">
    <property type="entry name" value="CLPPROTEASEA"/>
</dbReference>
<keyword evidence="3" id="KW-0143">Chaperone</keyword>
<comment type="caution">
    <text evidence="6">The sequence shown here is derived from an EMBL/GenBank/DDBJ whole genome shotgun (WGS) entry which is preliminary data.</text>
</comment>
<evidence type="ECO:0000259" key="4">
    <source>
        <dbReference type="SMART" id="SM00382"/>
    </source>
</evidence>
<dbReference type="InterPro" id="IPR003593">
    <property type="entry name" value="AAA+_ATPase"/>
</dbReference>
<gene>
    <name evidence="6" type="ORF">EDM56_20560</name>
</gene>
<dbReference type="Proteomes" id="UP000271031">
    <property type="component" value="Unassembled WGS sequence"/>
</dbReference>
<dbReference type="SMART" id="SM00382">
    <property type="entry name" value="AAA"/>
    <property type="match status" value="1"/>
</dbReference>